<reference evidence="1" key="2">
    <citation type="submission" date="2025-09" db="UniProtKB">
        <authorList>
            <consortium name="Ensembl"/>
        </authorList>
    </citation>
    <scope>IDENTIFICATION</scope>
</reference>
<dbReference type="Proteomes" id="UP000264840">
    <property type="component" value="Unplaced"/>
</dbReference>
<dbReference type="SUPFAM" id="SSF53098">
    <property type="entry name" value="Ribonuclease H-like"/>
    <property type="match status" value="1"/>
</dbReference>
<name>A0A3Q2W8E2_HAPBU</name>
<organism evidence="1 2">
    <name type="scientific">Haplochromis burtoni</name>
    <name type="common">Burton's mouthbrooder</name>
    <name type="synonym">Chromis burtoni</name>
    <dbReference type="NCBI Taxonomy" id="8153"/>
    <lineage>
        <taxon>Eukaryota</taxon>
        <taxon>Metazoa</taxon>
        <taxon>Chordata</taxon>
        <taxon>Craniata</taxon>
        <taxon>Vertebrata</taxon>
        <taxon>Euteleostomi</taxon>
        <taxon>Actinopterygii</taxon>
        <taxon>Neopterygii</taxon>
        <taxon>Teleostei</taxon>
        <taxon>Neoteleostei</taxon>
        <taxon>Acanthomorphata</taxon>
        <taxon>Ovalentaria</taxon>
        <taxon>Cichlomorphae</taxon>
        <taxon>Cichliformes</taxon>
        <taxon>Cichlidae</taxon>
        <taxon>African cichlids</taxon>
        <taxon>Pseudocrenilabrinae</taxon>
        <taxon>Haplochromini</taxon>
        <taxon>Haplochromis</taxon>
    </lineage>
</organism>
<evidence type="ECO:0000313" key="1">
    <source>
        <dbReference type="Ensembl" id="ENSHBUP00000021863.1"/>
    </source>
</evidence>
<keyword evidence="2" id="KW-1185">Reference proteome</keyword>
<dbReference type="PANTHER" id="PTHR45913:SF5">
    <property type="entry name" value="GENERAL TRANSCRIPTION FACTOR II-I REPEAT DOMAIN-CONTAINING PROTEIN 2A-LIKE PROTEIN"/>
    <property type="match status" value="1"/>
</dbReference>
<reference evidence="1" key="1">
    <citation type="submission" date="2025-08" db="UniProtKB">
        <authorList>
            <consortium name="Ensembl"/>
        </authorList>
    </citation>
    <scope>IDENTIFICATION</scope>
</reference>
<evidence type="ECO:0008006" key="3">
    <source>
        <dbReference type="Google" id="ProtNLM"/>
    </source>
</evidence>
<dbReference type="AlphaFoldDB" id="A0A3Q2W8E2"/>
<protein>
    <recommendedName>
        <fullName evidence="3">DUF4371 domain-containing protein</fullName>
    </recommendedName>
</protein>
<dbReference type="Ensembl" id="ENSHBUT00000015140.1">
    <property type="protein sequence ID" value="ENSHBUP00000021863.1"/>
    <property type="gene ID" value="ENSHBUG00000001826.1"/>
</dbReference>
<dbReference type="PANTHER" id="PTHR45913">
    <property type="entry name" value="EPM2A-INTERACTING PROTEIN 1"/>
    <property type="match status" value="1"/>
</dbReference>
<dbReference type="InterPro" id="IPR012337">
    <property type="entry name" value="RNaseH-like_sf"/>
</dbReference>
<dbReference type="STRING" id="8153.ENSHBUP00000021863"/>
<accession>A0A3Q2W8E2</accession>
<sequence length="523" mass="59049">IVVCRTSSVKRHFETKHQKTFKDEAEKVESITRLSAKHHGTEASYSIAHCIAKHGKPFTDGEFVKETFLSSSEVLFNGLPNKDAIKARIQDIPASARTVELRIQEMGDNVRAQQTAGLREAQVFGVALDESVDINDVPRLAVMVRYCDVAVQEELFCLTPMPETTRGEDIAKVFKECFDEQGIDITKIFAVTTDGAPAVVEKHRGAVTLIEEQVGDPIMKLHCIIHQENLCSKISNSDLHDVMPTVAKVVNFIVKRSPLTHRQFQSLLEELDSSCKDIPLHCAVRWLSYEKWVENFFFLADITGHLNEFNLKLQGSGQTVLDMRDTWEAFVQKLAVFSSNVETSTFCYFKRLRELSAQRSISTSEIHGFLDFQVYGPMFSFLIKPESFNEQLDLSLFKWLDTDDMEMQLIELKSSTVWVTKFAELRTQLESTAAREPGACIFTCWTSLPDKFNCLKNIAQALLTVFGFTYLCEQIFSHMKSVLSASRCRLTAGHSETCVLLKVTKCDPQITQLANTKQGQGSH</sequence>
<dbReference type="GeneTree" id="ENSGT00950000182812"/>
<proteinExistence type="predicted"/>
<evidence type="ECO:0000313" key="2">
    <source>
        <dbReference type="Proteomes" id="UP000264840"/>
    </source>
</evidence>